<keyword evidence="1" id="KW-0472">Membrane</keyword>
<evidence type="ECO:0000256" key="1">
    <source>
        <dbReference type="SAM" id="Phobius"/>
    </source>
</evidence>
<organism evidence="2 3">
    <name type="scientific">Acetomicrobium mobile (strain ATCC BAA-54 / DSM 13181 / JCM 12221 / NGA)</name>
    <name type="common">Anaerobaculum mobile</name>
    <dbReference type="NCBI Taxonomy" id="891968"/>
    <lineage>
        <taxon>Bacteria</taxon>
        <taxon>Thermotogati</taxon>
        <taxon>Synergistota</taxon>
        <taxon>Synergistia</taxon>
        <taxon>Synergistales</taxon>
        <taxon>Acetomicrobiaceae</taxon>
        <taxon>Acetomicrobium</taxon>
    </lineage>
</organism>
<dbReference type="STRING" id="891968.Anamo_1696"/>
<gene>
    <name evidence="2" type="ordered locus">Anamo_1696</name>
</gene>
<keyword evidence="1" id="KW-0812">Transmembrane</keyword>
<feature type="transmembrane region" description="Helical" evidence="1">
    <location>
        <begin position="6"/>
        <end position="27"/>
    </location>
</feature>
<reference evidence="3" key="1">
    <citation type="journal article" date="2013" name="Stand. Genomic Sci.">
        <title>Complete genome sequence of the moderate thermophile Anaerobaculum mobile type strain (NGA(T)).</title>
        <authorList>
            <person name="Mavromatis K."/>
            <person name="Stackebrandt E."/>
            <person name="Held B."/>
            <person name="Lapidus A."/>
            <person name="Nolan M."/>
            <person name="Lucas S."/>
            <person name="Hammon N."/>
            <person name="Deshpande S."/>
            <person name="Cheng J.F."/>
            <person name="Tapia R."/>
            <person name="Goodwin L.A."/>
            <person name="Pitluck S."/>
            <person name="Liolios K."/>
            <person name="Pagani I."/>
            <person name="Ivanova N."/>
            <person name="Mikhailova N."/>
            <person name="Huntemann M."/>
            <person name="Pati A."/>
            <person name="Chen A."/>
            <person name="Palaniappan K."/>
            <person name="Land M."/>
            <person name="Rohde M."/>
            <person name="Spring S."/>
            <person name="Goker M."/>
            <person name="Woyke T."/>
            <person name="Detter J.C."/>
            <person name="Bristow J."/>
            <person name="Eisen J.A."/>
            <person name="Markowitz V."/>
            <person name="Hugenholtz P."/>
            <person name="Klenk H.P."/>
            <person name="Kyrpides N.C."/>
        </authorList>
    </citation>
    <scope>NUCLEOTIDE SEQUENCE</scope>
    <source>
        <strain evidence="3">ATCC BAA-54 / DSM 13181 / NGA</strain>
    </source>
</reference>
<sequence length="33" mass="4047">MSKKLLPWIAKNTFDVLVYLYIMIISYNRHVIY</sequence>
<keyword evidence="3" id="KW-1185">Reference proteome</keyword>
<keyword evidence="1" id="KW-1133">Transmembrane helix</keyword>
<dbReference type="EMBL" id="CP003198">
    <property type="protein sequence ID" value="AFM22290.1"/>
    <property type="molecule type" value="Genomic_DNA"/>
</dbReference>
<accession>I4BYD3</accession>
<dbReference type="HOGENOM" id="CLU_3380198_0_0_0"/>
<dbReference type="KEGG" id="amo:Anamo_1696"/>
<dbReference type="Proteomes" id="UP000006061">
    <property type="component" value="Chromosome"/>
</dbReference>
<evidence type="ECO:0000313" key="2">
    <source>
        <dbReference type="EMBL" id="AFM22290.1"/>
    </source>
</evidence>
<dbReference type="AlphaFoldDB" id="I4BYD3"/>
<proteinExistence type="predicted"/>
<protein>
    <submittedName>
        <fullName evidence="2">Uncharacterized protein</fullName>
    </submittedName>
</protein>
<name>I4BYD3_ACEMN</name>
<evidence type="ECO:0000313" key="3">
    <source>
        <dbReference type="Proteomes" id="UP000006061"/>
    </source>
</evidence>